<dbReference type="Pfam" id="PF00512">
    <property type="entry name" value="HisKA"/>
    <property type="match status" value="1"/>
</dbReference>
<evidence type="ECO:0000256" key="6">
    <source>
        <dbReference type="ARBA" id="ARBA00022777"/>
    </source>
</evidence>
<keyword evidence="4" id="KW-0597">Phosphoprotein</keyword>
<dbReference type="InterPro" id="IPR005467">
    <property type="entry name" value="His_kinase_dom"/>
</dbReference>
<accession>A0ABT2PBJ9</accession>
<dbReference type="SUPFAM" id="SSF55874">
    <property type="entry name" value="ATPase domain of HSP90 chaperone/DNA topoisomerase II/histidine kinase"/>
    <property type="match status" value="1"/>
</dbReference>
<dbReference type="CDD" id="cd00075">
    <property type="entry name" value="HATPase"/>
    <property type="match status" value="1"/>
</dbReference>
<dbReference type="InterPro" id="IPR036890">
    <property type="entry name" value="HATPase_C_sf"/>
</dbReference>
<keyword evidence="11" id="KW-1185">Reference proteome</keyword>
<dbReference type="Pfam" id="PF02518">
    <property type="entry name" value="HATPase_c"/>
    <property type="match status" value="1"/>
</dbReference>
<evidence type="ECO:0000313" key="10">
    <source>
        <dbReference type="EMBL" id="MCT9001946.1"/>
    </source>
</evidence>
<feature type="transmembrane region" description="Helical" evidence="8">
    <location>
        <begin position="179"/>
        <end position="200"/>
    </location>
</feature>
<dbReference type="PROSITE" id="PS50109">
    <property type="entry name" value="HIS_KIN"/>
    <property type="match status" value="1"/>
</dbReference>
<sequence length="547" mass="57262">MRFPRPTPRALLLWVGGPATIFALSVIGVWMIVPRLPISLWWPAAGAAACFALFTPARQRAFAYAAIFAAISLAGIAAGTAPMTAVAYAAAGTGETVLFVSLLFFRRPDFRLTSLRDATRFAAAATIAASAYGVTVGMVSALAAGGDILLTAIIAAASHASAVLLAAPFALLPPREEDAVGWWEVAIQTVLLAGALSVAFAPASRLPLSFLVFVVLIWAVLRFPPIIAYAQSLILGITVVILTRAGYASFPEALTPTEVAVTTVTLLGTIGLVTVAVVSSRYDSVLRNRTAVASARAIADAERETAAALRARYELERQREDFIATTSHELRTPVTIIAGYASLLGDGDLDTHSREWVQAITRNTARLGLLLSNLLSLAHPQDDPDPWPRSTSASDLIAGALAPLSDAIGAAGVSIAMTAPADLAVWADREDAKRILRSLISNAVNFSPVGGEVAVSAERIGSDIMFSVRDQGPGMPPEVAEHVFEPFYRGSNAALHSTPGVGLGLPIARMLARRNHGELSLVTSTGAGVRATLLLRAAGPLAVEGLT</sequence>
<dbReference type="InterPro" id="IPR004358">
    <property type="entry name" value="Sig_transdc_His_kin-like_C"/>
</dbReference>
<dbReference type="Proteomes" id="UP001300496">
    <property type="component" value="Unassembled WGS sequence"/>
</dbReference>
<evidence type="ECO:0000256" key="8">
    <source>
        <dbReference type="SAM" id="Phobius"/>
    </source>
</evidence>
<evidence type="ECO:0000256" key="4">
    <source>
        <dbReference type="ARBA" id="ARBA00022553"/>
    </source>
</evidence>
<gene>
    <name evidence="10" type="ORF">N4R40_06160</name>
</gene>
<dbReference type="InterPro" id="IPR050736">
    <property type="entry name" value="Sensor_HK_Regulatory"/>
</dbReference>
<dbReference type="Gene3D" id="1.10.287.130">
    <property type="match status" value="1"/>
</dbReference>
<feature type="transmembrane region" description="Helical" evidence="8">
    <location>
        <begin position="206"/>
        <end position="221"/>
    </location>
</feature>
<organism evidence="10 11">
    <name type="scientific">Microbacterium memoriense</name>
    <dbReference type="NCBI Taxonomy" id="2978350"/>
    <lineage>
        <taxon>Bacteria</taxon>
        <taxon>Bacillati</taxon>
        <taxon>Actinomycetota</taxon>
        <taxon>Actinomycetes</taxon>
        <taxon>Micrococcales</taxon>
        <taxon>Microbacteriaceae</taxon>
        <taxon>Microbacterium</taxon>
    </lineage>
</organism>
<feature type="transmembrane region" description="Helical" evidence="8">
    <location>
        <begin position="121"/>
        <end position="142"/>
    </location>
</feature>
<keyword evidence="7" id="KW-0902">Two-component regulatory system</keyword>
<keyword evidence="6 10" id="KW-0418">Kinase</keyword>
<dbReference type="RefSeq" id="WP_261606497.1">
    <property type="nucleotide sequence ID" value="NZ_JAODOR010000007.1"/>
</dbReference>
<evidence type="ECO:0000259" key="9">
    <source>
        <dbReference type="PROSITE" id="PS50109"/>
    </source>
</evidence>
<feature type="transmembrane region" description="Helical" evidence="8">
    <location>
        <begin position="38"/>
        <end position="54"/>
    </location>
</feature>
<dbReference type="InterPro" id="IPR036097">
    <property type="entry name" value="HisK_dim/P_sf"/>
</dbReference>
<keyword evidence="8" id="KW-0472">Membrane</keyword>
<keyword evidence="5" id="KW-0808">Transferase</keyword>
<keyword evidence="8" id="KW-0812">Transmembrane</keyword>
<feature type="transmembrane region" description="Helical" evidence="8">
    <location>
        <begin position="85"/>
        <end position="105"/>
    </location>
</feature>
<dbReference type="Gene3D" id="3.30.565.10">
    <property type="entry name" value="Histidine kinase-like ATPase, C-terminal domain"/>
    <property type="match status" value="1"/>
</dbReference>
<dbReference type="PRINTS" id="PR00344">
    <property type="entry name" value="BCTRLSENSOR"/>
</dbReference>
<evidence type="ECO:0000256" key="7">
    <source>
        <dbReference type="ARBA" id="ARBA00023012"/>
    </source>
</evidence>
<protein>
    <recommendedName>
        <fullName evidence="3">histidine kinase</fullName>
        <ecNumber evidence="3">2.7.13.3</ecNumber>
    </recommendedName>
</protein>
<feature type="transmembrane region" description="Helical" evidence="8">
    <location>
        <begin position="12"/>
        <end position="32"/>
    </location>
</feature>
<dbReference type="EMBL" id="JAODOR010000007">
    <property type="protein sequence ID" value="MCT9001946.1"/>
    <property type="molecule type" value="Genomic_DNA"/>
</dbReference>
<dbReference type="InterPro" id="IPR003661">
    <property type="entry name" value="HisK_dim/P_dom"/>
</dbReference>
<comment type="catalytic activity">
    <reaction evidence="1">
        <text>ATP + protein L-histidine = ADP + protein N-phospho-L-histidine.</text>
        <dbReference type="EC" id="2.7.13.3"/>
    </reaction>
</comment>
<feature type="transmembrane region" description="Helical" evidence="8">
    <location>
        <begin position="61"/>
        <end position="79"/>
    </location>
</feature>
<feature type="transmembrane region" description="Helical" evidence="8">
    <location>
        <begin position="259"/>
        <end position="279"/>
    </location>
</feature>
<dbReference type="GO" id="GO:0016301">
    <property type="term" value="F:kinase activity"/>
    <property type="evidence" value="ECO:0007669"/>
    <property type="project" value="UniProtKB-KW"/>
</dbReference>
<comment type="subcellular location">
    <subcellularLocation>
        <location evidence="2">Cell membrane</location>
    </subcellularLocation>
</comment>
<evidence type="ECO:0000256" key="5">
    <source>
        <dbReference type="ARBA" id="ARBA00022679"/>
    </source>
</evidence>
<evidence type="ECO:0000256" key="3">
    <source>
        <dbReference type="ARBA" id="ARBA00012438"/>
    </source>
</evidence>
<dbReference type="InterPro" id="IPR003594">
    <property type="entry name" value="HATPase_dom"/>
</dbReference>
<feature type="transmembrane region" description="Helical" evidence="8">
    <location>
        <begin position="148"/>
        <end position="172"/>
    </location>
</feature>
<dbReference type="PANTHER" id="PTHR43711">
    <property type="entry name" value="TWO-COMPONENT HISTIDINE KINASE"/>
    <property type="match status" value="1"/>
</dbReference>
<dbReference type="EC" id="2.7.13.3" evidence="3"/>
<evidence type="ECO:0000313" key="11">
    <source>
        <dbReference type="Proteomes" id="UP001300496"/>
    </source>
</evidence>
<dbReference type="SMART" id="SM00388">
    <property type="entry name" value="HisKA"/>
    <property type="match status" value="1"/>
</dbReference>
<dbReference type="SUPFAM" id="SSF47384">
    <property type="entry name" value="Homodimeric domain of signal transducing histidine kinase"/>
    <property type="match status" value="1"/>
</dbReference>
<name>A0ABT2PBJ9_9MICO</name>
<dbReference type="CDD" id="cd00082">
    <property type="entry name" value="HisKA"/>
    <property type="match status" value="1"/>
</dbReference>
<proteinExistence type="predicted"/>
<reference evidence="10 11" key="1">
    <citation type="journal article" date="2024" name="Int. J. Syst. Evol. Microbiol.">
        <title>Microbacterium memoriense sp. nov., a member of the Actinomycetota from marine beach sediment of the north coast of Portugal.</title>
        <authorList>
            <person name="Santos J.D.N.D."/>
            <person name="Klimek D."/>
            <person name="Calusinska M."/>
            <person name="Lobo-da-Cunha A."/>
            <person name="Catita J."/>
            <person name="Goncalves H."/>
            <person name="Gonzalez I."/>
            <person name="Lage O.M."/>
        </authorList>
    </citation>
    <scope>NUCLEOTIDE SEQUENCE [LARGE SCALE GENOMIC DNA]</scope>
    <source>
        <strain evidence="10 11">PMIC_1C1B</strain>
    </source>
</reference>
<dbReference type="SMART" id="SM00387">
    <property type="entry name" value="HATPase_c"/>
    <property type="match status" value="1"/>
</dbReference>
<keyword evidence="8" id="KW-1133">Transmembrane helix</keyword>
<feature type="transmembrane region" description="Helical" evidence="8">
    <location>
        <begin position="228"/>
        <end position="247"/>
    </location>
</feature>
<feature type="domain" description="Histidine kinase" evidence="9">
    <location>
        <begin position="325"/>
        <end position="539"/>
    </location>
</feature>
<comment type="caution">
    <text evidence="10">The sequence shown here is derived from an EMBL/GenBank/DDBJ whole genome shotgun (WGS) entry which is preliminary data.</text>
</comment>
<evidence type="ECO:0000256" key="2">
    <source>
        <dbReference type="ARBA" id="ARBA00004236"/>
    </source>
</evidence>
<evidence type="ECO:0000256" key="1">
    <source>
        <dbReference type="ARBA" id="ARBA00000085"/>
    </source>
</evidence>
<dbReference type="PANTHER" id="PTHR43711:SF1">
    <property type="entry name" value="HISTIDINE KINASE 1"/>
    <property type="match status" value="1"/>
</dbReference>